<reference evidence="2" key="1">
    <citation type="submission" date="2020-11" db="EMBL/GenBank/DDBJ databases">
        <authorList>
            <consortium name="DOE Joint Genome Institute"/>
            <person name="Ahrendt S."/>
            <person name="Riley R."/>
            <person name="Andreopoulos W."/>
            <person name="Labutti K."/>
            <person name="Pangilinan J."/>
            <person name="Ruiz-Duenas F.J."/>
            <person name="Barrasa J.M."/>
            <person name="Sanchez-Garcia M."/>
            <person name="Camarero S."/>
            <person name="Miyauchi S."/>
            <person name="Serrano A."/>
            <person name="Linde D."/>
            <person name="Babiker R."/>
            <person name="Drula E."/>
            <person name="Ayuso-Fernandez I."/>
            <person name="Pacheco R."/>
            <person name="Padilla G."/>
            <person name="Ferreira P."/>
            <person name="Barriuso J."/>
            <person name="Kellner H."/>
            <person name="Castanera R."/>
            <person name="Alfaro M."/>
            <person name="Ramirez L."/>
            <person name="Pisabarro A.G."/>
            <person name="Kuo A."/>
            <person name="Tritt A."/>
            <person name="Lipzen A."/>
            <person name="He G."/>
            <person name="Yan M."/>
            <person name="Ng V."/>
            <person name="Cullen D."/>
            <person name="Martin F."/>
            <person name="Rosso M.-N."/>
            <person name="Henrissat B."/>
            <person name="Hibbett D."/>
            <person name="Martinez A.T."/>
            <person name="Grigoriev I.V."/>
        </authorList>
    </citation>
    <scope>NUCLEOTIDE SEQUENCE</scope>
    <source>
        <strain evidence="2">CBS 247.69</strain>
    </source>
</reference>
<accession>A0A9P5XXD1</accession>
<feature type="compositionally biased region" description="Low complexity" evidence="1">
    <location>
        <begin position="1"/>
        <end position="16"/>
    </location>
</feature>
<name>A0A9P5XXD1_9AGAR</name>
<protein>
    <submittedName>
        <fullName evidence="2">Uncharacterized protein</fullName>
    </submittedName>
</protein>
<feature type="compositionally biased region" description="Polar residues" evidence="1">
    <location>
        <begin position="33"/>
        <end position="50"/>
    </location>
</feature>
<keyword evidence="3" id="KW-1185">Reference proteome</keyword>
<evidence type="ECO:0000313" key="3">
    <source>
        <dbReference type="Proteomes" id="UP000807353"/>
    </source>
</evidence>
<comment type="caution">
    <text evidence="2">The sequence shown here is derived from an EMBL/GenBank/DDBJ whole genome shotgun (WGS) entry which is preliminary data.</text>
</comment>
<organism evidence="2 3">
    <name type="scientific">Collybia nuda</name>
    <dbReference type="NCBI Taxonomy" id="64659"/>
    <lineage>
        <taxon>Eukaryota</taxon>
        <taxon>Fungi</taxon>
        <taxon>Dikarya</taxon>
        <taxon>Basidiomycota</taxon>
        <taxon>Agaricomycotina</taxon>
        <taxon>Agaricomycetes</taxon>
        <taxon>Agaricomycetidae</taxon>
        <taxon>Agaricales</taxon>
        <taxon>Tricholomatineae</taxon>
        <taxon>Clitocybaceae</taxon>
        <taxon>Collybia</taxon>
    </lineage>
</organism>
<evidence type="ECO:0000313" key="2">
    <source>
        <dbReference type="EMBL" id="KAF9457321.1"/>
    </source>
</evidence>
<gene>
    <name evidence="2" type="ORF">BDZ94DRAFT_236991</name>
</gene>
<dbReference type="Proteomes" id="UP000807353">
    <property type="component" value="Unassembled WGS sequence"/>
</dbReference>
<sequence length="275" mass="28231">MDLIQRQPYSRSGSPSSGPPSPLLEGTGAGYSYPQQFHNPQLDLPQSNQRYAHHQNQHQYSQYAPLFPLRQSRGPTPPPPSFVPLHSDFSLSGNARQGDTRGVPAYPPPGSWGSGGTDRGSRSGRSGGGVTADLFAALLDAREEGRATDRRGQFALPPGLAVTSSTFGIDWPVHNQGGGENMGPASAVSSIGSGGGDGASSGGRSSTGASATDWLDFLSGNSGVAAPPPSAVSARGMGAPWAHSADSMSMDSDGELFSGMGHGMEGQGVKKEVPG</sequence>
<proteinExistence type="predicted"/>
<evidence type="ECO:0000256" key="1">
    <source>
        <dbReference type="SAM" id="MobiDB-lite"/>
    </source>
</evidence>
<dbReference type="AlphaFoldDB" id="A0A9P5XXD1"/>
<feature type="region of interest" description="Disordered" evidence="1">
    <location>
        <begin position="1"/>
        <end position="128"/>
    </location>
</feature>
<dbReference type="EMBL" id="MU150376">
    <property type="protein sequence ID" value="KAF9457321.1"/>
    <property type="molecule type" value="Genomic_DNA"/>
</dbReference>
<feature type="region of interest" description="Disordered" evidence="1">
    <location>
        <begin position="226"/>
        <end position="275"/>
    </location>
</feature>